<comment type="caution">
    <text evidence="1">The sequence shown here is derived from an EMBL/GenBank/DDBJ whole genome shotgun (WGS) entry which is preliminary data.</text>
</comment>
<protein>
    <submittedName>
        <fullName evidence="1">Uncharacterized protein</fullName>
    </submittedName>
</protein>
<evidence type="ECO:0000313" key="2">
    <source>
        <dbReference type="Proteomes" id="UP000632498"/>
    </source>
</evidence>
<reference evidence="1" key="1">
    <citation type="journal article" date="2014" name="Int. J. Syst. Evol. Microbiol.">
        <title>Complete genome sequence of Corynebacterium casei LMG S-19264T (=DSM 44701T), isolated from a smear-ripened cheese.</title>
        <authorList>
            <consortium name="US DOE Joint Genome Institute (JGI-PGF)"/>
            <person name="Walter F."/>
            <person name="Albersmeier A."/>
            <person name="Kalinowski J."/>
            <person name="Ruckert C."/>
        </authorList>
    </citation>
    <scope>NUCLEOTIDE SEQUENCE</scope>
    <source>
        <strain evidence="1">CGMCC 1.15254</strain>
    </source>
</reference>
<dbReference type="AlphaFoldDB" id="A0A917C552"/>
<organism evidence="1 2">
    <name type="scientific">Terasakiella brassicae</name>
    <dbReference type="NCBI Taxonomy" id="1634917"/>
    <lineage>
        <taxon>Bacteria</taxon>
        <taxon>Pseudomonadati</taxon>
        <taxon>Pseudomonadota</taxon>
        <taxon>Alphaproteobacteria</taxon>
        <taxon>Rhodospirillales</taxon>
        <taxon>Terasakiellaceae</taxon>
        <taxon>Terasakiella</taxon>
    </lineage>
</organism>
<evidence type="ECO:0000313" key="1">
    <source>
        <dbReference type="EMBL" id="GGF71294.1"/>
    </source>
</evidence>
<accession>A0A917C552</accession>
<proteinExistence type="predicted"/>
<dbReference type="RefSeq" id="WP_188666113.1">
    <property type="nucleotide sequence ID" value="NZ_BMHV01000021.1"/>
</dbReference>
<keyword evidence="2" id="KW-1185">Reference proteome</keyword>
<name>A0A917C552_9PROT</name>
<reference evidence="1" key="2">
    <citation type="submission" date="2020-09" db="EMBL/GenBank/DDBJ databases">
        <authorList>
            <person name="Sun Q."/>
            <person name="Zhou Y."/>
        </authorList>
    </citation>
    <scope>NUCLEOTIDE SEQUENCE</scope>
    <source>
        <strain evidence="1">CGMCC 1.15254</strain>
    </source>
</reference>
<gene>
    <name evidence="1" type="ORF">GCM10011332_26590</name>
</gene>
<dbReference type="Proteomes" id="UP000632498">
    <property type="component" value="Unassembled WGS sequence"/>
</dbReference>
<dbReference type="EMBL" id="BMHV01000021">
    <property type="protein sequence ID" value="GGF71294.1"/>
    <property type="molecule type" value="Genomic_DNA"/>
</dbReference>
<sequence>MSKALVVFSDNTGVWWLKFLKSGFRHCFVILETDRGCIWVDPLSNNFTLKILEGYELAGLIRWYRDMGMQVVTVEPQAQKSQPFALAPMSCVEVVKRFLGIRDRFVLTPWQLYLHLNRTKSENIGKNILTSV</sequence>